<accession>A0A9X9F3A3</accession>
<protein>
    <submittedName>
        <fullName evidence="1">YaiI/YqxD family protein</fullName>
    </submittedName>
</protein>
<evidence type="ECO:0000313" key="2">
    <source>
        <dbReference type="Proteomes" id="UP000308444"/>
    </source>
</evidence>
<comment type="caution">
    <text evidence="1">The sequence shown here is derived from an EMBL/GenBank/DDBJ whole genome shotgun (WGS) entry which is preliminary data.</text>
</comment>
<dbReference type="Proteomes" id="UP000308444">
    <property type="component" value="Unassembled WGS sequence"/>
</dbReference>
<proteinExistence type="predicted"/>
<name>A0A9X9F3A3_BACCE</name>
<dbReference type="AlphaFoldDB" id="A0A9X9F3A3"/>
<sequence length="23" mass="2588">MTKEKSTIIINTNLVIGVIKMKI</sequence>
<organism evidence="1 2">
    <name type="scientific">Bacillus cereus</name>
    <dbReference type="NCBI Taxonomy" id="1396"/>
    <lineage>
        <taxon>Bacteria</taxon>
        <taxon>Bacillati</taxon>
        <taxon>Bacillota</taxon>
        <taxon>Bacilli</taxon>
        <taxon>Bacillales</taxon>
        <taxon>Bacillaceae</taxon>
        <taxon>Bacillus</taxon>
        <taxon>Bacillus cereus group</taxon>
    </lineage>
</organism>
<gene>
    <name evidence="1" type="ORF">FC695_29980</name>
</gene>
<reference evidence="1 2" key="1">
    <citation type="journal article" date="2019" name="Environ. Microbiol.">
        <title>An active ?-lactamase is a part of an orchestrated cell wall stress resistance network of Bacillus subtilis and related rhizosphere species.</title>
        <authorList>
            <person name="Bucher T."/>
            <person name="Keren-Paz A."/>
            <person name="Hausser J."/>
            <person name="Olender T."/>
            <person name="Cytryn E."/>
            <person name="Kolodkin-Gal I."/>
        </authorList>
    </citation>
    <scope>NUCLEOTIDE SEQUENCE [LARGE SCALE GENOMIC DNA]</scope>
    <source>
        <strain evidence="1 2">I32</strain>
    </source>
</reference>
<dbReference type="EMBL" id="SZOH01002732">
    <property type="protein sequence ID" value="TKI93466.1"/>
    <property type="molecule type" value="Genomic_DNA"/>
</dbReference>
<feature type="non-terminal residue" evidence="1">
    <location>
        <position position="23"/>
    </location>
</feature>
<evidence type="ECO:0000313" key="1">
    <source>
        <dbReference type="EMBL" id="TKI93466.1"/>
    </source>
</evidence>